<dbReference type="Pfam" id="PF00704">
    <property type="entry name" value="Glyco_hydro_18"/>
    <property type="match status" value="1"/>
</dbReference>
<dbReference type="PROSITE" id="PS51910">
    <property type="entry name" value="GH18_2"/>
    <property type="match status" value="1"/>
</dbReference>
<dbReference type="PROSITE" id="PS51782">
    <property type="entry name" value="LYSM"/>
    <property type="match status" value="2"/>
</dbReference>
<dbReference type="GO" id="GO:0012505">
    <property type="term" value="C:endomembrane system"/>
    <property type="evidence" value="ECO:0007669"/>
    <property type="project" value="TreeGrafter"/>
</dbReference>
<dbReference type="Pfam" id="PF01476">
    <property type="entry name" value="LysM"/>
    <property type="match status" value="2"/>
</dbReference>
<dbReference type="EMBL" id="CP048000">
    <property type="protein sequence ID" value="QHQ62638.1"/>
    <property type="molecule type" value="Genomic_DNA"/>
</dbReference>
<dbReference type="PANTHER" id="PTHR46066">
    <property type="entry name" value="CHITINASE DOMAIN-CONTAINING PROTEIN 1 FAMILY MEMBER"/>
    <property type="match status" value="1"/>
</dbReference>
<dbReference type="InterPro" id="IPR029070">
    <property type="entry name" value="Chitinase_insertion_sf"/>
</dbReference>
<organism evidence="4 5">
    <name type="scientific">Anaerocolumna sedimenticola</name>
    <dbReference type="NCBI Taxonomy" id="2696063"/>
    <lineage>
        <taxon>Bacteria</taxon>
        <taxon>Bacillati</taxon>
        <taxon>Bacillota</taxon>
        <taxon>Clostridia</taxon>
        <taxon>Lachnospirales</taxon>
        <taxon>Lachnospiraceae</taxon>
        <taxon>Anaerocolumna</taxon>
    </lineage>
</organism>
<keyword evidence="5" id="KW-1185">Reference proteome</keyword>
<dbReference type="InterPro" id="IPR018392">
    <property type="entry name" value="LysM"/>
</dbReference>
<dbReference type="Gene3D" id="3.20.20.80">
    <property type="entry name" value="Glycosidases"/>
    <property type="match status" value="1"/>
</dbReference>
<dbReference type="InterPro" id="IPR017853">
    <property type="entry name" value="GH"/>
</dbReference>
<feature type="domain" description="LysM" evidence="2">
    <location>
        <begin position="51"/>
        <end position="96"/>
    </location>
</feature>
<dbReference type="Gene3D" id="3.10.50.10">
    <property type="match status" value="1"/>
</dbReference>
<dbReference type="PANTHER" id="PTHR46066:SF2">
    <property type="entry name" value="CHITINASE DOMAIN-CONTAINING PROTEIN 1"/>
    <property type="match status" value="1"/>
</dbReference>
<keyword evidence="1" id="KW-0326">Glycosidase</keyword>
<keyword evidence="1" id="KW-0378">Hydrolase</keyword>
<dbReference type="InterPro" id="IPR001223">
    <property type="entry name" value="Glyco_hydro18_cat"/>
</dbReference>
<proteinExistence type="predicted"/>
<evidence type="ECO:0000313" key="4">
    <source>
        <dbReference type="EMBL" id="QHQ62638.1"/>
    </source>
</evidence>
<evidence type="ECO:0000259" key="3">
    <source>
        <dbReference type="PROSITE" id="PS51910"/>
    </source>
</evidence>
<feature type="domain" description="LysM" evidence="2">
    <location>
        <begin position="2"/>
        <end position="46"/>
    </location>
</feature>
<dbReference type="GO" id="GO:0016798">
    <property type="term" value="F:hydrolase activity, acting on glycosyl bonds"/>
    <property type="evidence" value="ECO:0007669"/>
    <property type="project" value="UniProtKB-KW"/>
</dbReference>
<gene>
    <name evidence="4" type="ORF">Ana3638_19180</name>
</gene>
<dbReference type="InterPro" id="IPR011583">
    <property type="entry name" value="Chitinase_II/V-like_cat"/>
</dbReference>
<dbReference type="SUPFAM" id="SSF54106">
    <property type="entry name" value="LysM domain"/>
    <property type="match status" value="2"/>
</dbReference>
<dbReference type="AlphaFoldDB" id="A0A6P1TT29"/>
<evidence type="ECO:0000256" key="1">
    <source>
        <dbReference type="ARBA" id="ARBA00023295"/>
    </source>
</evidence>
<protein>
    <submittedName>
        <fullName evidence="4">LysM peptidoglycan-binding domain-containing protein</fullName>
    </submittedName>
</protein>
<dbReference type="GO" id="GO:0070492">
    <property type="term" value="F:oligosaccharide binding"/>
    <property type="evidence" value="ECO:0007669"/>
    <property type="project" value="TreeGrafter"/>
</dbReference>
<name>A0A6P1TT29_9FIRM</name>
<evidence type="ECO:0000313" key="5">
    <source>
        <dbReference type="Proteomes" id="UP000464314"/>
    </source>
</evidence>
<evidence type="ECO:0000259" key="2">
    <source>
        <dbReference type="PROSITE" id="PS51782"/>
    </source>
</evidence>
<dbReference type="SUPFAM" id="SSF51445">
    <property type="entry name" value="(Trans)glycosidases"/>
    <property type="match status" value="1"/>
</dbReference>
<dbReference type="Gene3D" id="3.10.350.10">
    <property type="entry name" value="LysM domain"/>
    <property type="match status" value="2"/>
</dbReference>
<dbReference type="Proteomes" id="UP000464314">
    <property type="component" value="Chromosome"/>
</dbReference>
<feature type="domain" description="GH18" evidence="3">
    <location>
        <begin position="104"/>
        <end position="422"/>
    </location>
</feature>
<sequence>MIIHVVQSGETTNEIAKKYGISEERLILDNEIQNPDNLAVGETLVILIPQVTHIVQEGDTLYGIANLYGITVLQLLRNNPYLSGREFIYPGEIIVISYENEKIGKLFTYGYAYPYINTDVLKKTLPFLTYITVYSYSFTDEGKINDIDDKKIIELAKDYHVAPIMMLNADDINQNSEINAMQKLLMSQESQDQLIYNVLNILKLKGYYGVNINVPYIFPQNRGNYVDFISKLSSALKNEGYTIVFNTLSLSTFEIMTGIIYEGFDYSKLIQYIDGLFLMTYEWGNYIGIPTGIISFENIRKYVRDMAERFPAERMYIGIPILGYMWELPFILGVSKGIAITSNAAVELSKNVGATINYDEVSETAYFQYILDREYIVRFRDARSINAYLNLVNETGLNGISIWNIMQFYPQLWLVVNSLYEINNIYEDNDNV</sequence>
<dbReference type="CDD" id="cd00118">
    <property type="entry name" value="LysM"/>
    <property type="match status" value="2"/>
</dbReference>
<dbReference type="InterPro" id="IPR036779">
    <property type="entry name" value="LysM_dom_sf"/>
</dbReference>
<dbReference type="SMART" id="SM00257">
    <property type="entry name" value="LysM"/>
    <property type="match status" value="2"/>
</dbReference>
<accession>A0A6P1TT29</accession>
<reference evidence="4 5" key="1">
    <citation type="submission" date="2020-01" db="EMBL/GenBank/DDBJ databases">
        <title>Genome analysis of Anaerocolumna sp. CBA3638.</title>
        <authorList>
            <person name="Kim J."/>
            <person name="Roh S.W."/>
        </authorList>
    </citation>
    <scope>NUCLEOTIDE SEQUENCE [LARGE SCALE GENOMIC DNA]</scope>
    <source>
        <strain evidence="4 5">CBA3638</strain>
    </source>
</reference>
<dbReference type="RefSeq" id="WP_161839461.1">
    <property type="nucleotide sequence ID" value="NZ_CP048000.1"/>
</dbReference>
<dbReference type="GO" id="GO:0008061">
    <property type="term" value="F:chitin binding"/>
    <property type="evidence" value="ECO:0007669"/>
    <property type="project" value="InterPro"/>
</dbReference>
<dbReference type="GO" id="GO:0005975">
    <property type="term" value="P:carbohydrate metabolic process"/>
    <property type="evidence" value="ECO:0007669"/>
    <property type="project" value="InterPro"/>
</dbReference>
<dbReference type="KEGG" id="anr:Ana3638_19180"/>
<dbReference type="SMART" id="SM00636">
    <property type="entry name" value="Glyco_18"/>
    <property type="match status" value="1"/>
</dbReference>